<sequence length="146" mass="15742">MKITRSHVWATILVAVGVALTIYLGVLSGADQQPSRATSALLVVLAGVFQVAGASRFHAIGKADPGLARAAVRRLLKMVRRAQEAKLIAETAYESNANAGEMRKAMGRVSVELSWIEEGLVDSIDDWNEFHKDALRKLTEGGDNAK</sequence>
<evidence type="ECO:0000313" key="2">
    <source>
        <dbReference type="EMBL" id="GIH73240.1"/>
    </source>
</evidence>
<dbReference type="RefSeq" id="WP_204018875.1">
    <property type="nucleotide sequence ID" value="NZ_BOOG01000077.1"/>
</dbReference>
<organism evidence="2 3">
    <name type="scientific">Sphaerimonospora thailandensis</name>
    <dbReference type="NCBI Taxonomy" id="795644"/>
    <lineage>
        <taxon>Bacteria</taxon>
        <taxon>Bacillati</taxon>
        <taxon>Actinomycetota</taxon>
        <taxon>Actinomycetes</taxon>
        <taxon>Streptosporangiales</taxon>
        <taxon>Streptosporangiaceae</taxon>
        <taxon>Sphaerimonospora</taxon>
    </lineage>
</organism>
<gene>
    <name evidence="2" type="ORF">Mth01_54930</name>
</gene>
<keyword evidence="3" id="KW-1185">Reference proteome</keyword>
<dbReference type="AlphaFoldDB" id="A0A8J3REG6"/>
<dbReference type="EMBL" id="BOOG01000077">
    <property type="protein sequence ID" value="GIH73240.1"/>
    <property type="molecule type" value="Genomic_DNA"/>
</dbReference>
<reference evidence="2" key="1">
    <citation type="submission" date="2021-01" db="EMBL/GenBank/DDBJ databases">
        <title>Whole genome shotgun sequence of Sphaerimonospora thailandensis NBRC 107569.</title>
        <authorList>
            <person name="Komaki H."/>
            <person name="Tamura T."/>
        </authorList>
    </citation>
    <scope>NUCLEOTIDE SEQUENCE</scope>
    <source>
        <strain evidence="2">NBRC 107569</strain>
    </source>
</reference>
<name>A0A8J3REG6_9ACTN</name>
<dbReference type="Proteomes" id="UP000610966">
    <property type="component" value="Unassembled WGS sequence"/>
</dbReference>
<keyword evidence="1" id="KW-1133">Transmembrane helix</keyword>
<keyword evidence="1" id="KW-0812">Transmembrane</keyword>
<keyword evidence="1" id="KW-0472">Membrane</keyword>
<proteinExistence type="predicted"/>
<comment type="caution">
    <text evidence="2">The sequence shown here is derived from an EMBL/GenBank/DDBJ whole genome shotgun (WGS) entry which is preliminary data.</text>
</comment>
<protein>
    <submittedName>
        <fullName evidence="2">Uncharacterized protein</fullName>
    </submittedName>
</protein>
<feature type="transmembrane region" description="Helical" evidence="1">
    <location>
        <begin position="38"/>
        <end position="59"/>
    </location>
</feature>
<accession>A0A8J3REG6</accession>
<evidence type="ECO:0000256" key="1">
    <source>
        <dbReference type="SAM" id="Phobius"/>
    </source>
</evidence>
<feature type="transmembrane region" description="Helical" evidence="1">
    <location>
        <begin position="7"/>
        <end position="26"/>
    </location>
</feature>
<evidence type="ECO:0000313" key="3">
    <source>
        <dbReference type="Proteomes" id="UP000610966"/>
    </source>
</evidence>